<keyword evidence="1" id="KW-0862">Zinc</keyword>
<dbReference type="AlphaFoldDB" id="A0A2G5V4D3"/>
<comment type="caution">
    <text evidence="4">The sequence shown here is derived from an EMBL/GenBank/DDBJ whole genome shotgun (WGS) entry which is preliminary data.</text>
</comment>
<proteinExistence type="predicted"/>
<feature type="region of interest" description="Disordered" evidence="2">
    <location>
        <begin position="217"/>
        <end position="248"/>
    </location>
</feature>
<feature type="compositionally biased region" description="Basic and acidic residues" evidence="2">
    <location>
        <begin position="596"/>
        <end position="605"/>
    </location>
</feature>
<dbReference type="OrthoDB" id="10020956at2759"/>
<keyword evidence="5" id="KW-1185">Reference proteome</keyword>
<dbReference type="Gene3D" id="3.30.160.60">
    <property type="entry name" value="Classic Zinc Finger"/>
    <property type="match status" value="1"/>
</dbReference>
<dbReference type="STRING" id="1611254.A0A2G5V4D3"/>
<dbReference type="FunFam" id="3.30.160.60:FF:002852">
    <property type="entry name" value="Dorsal Intercalation and Elongation defect"/>
    <property type="match status" value="1"/>
</dbReference>
<dbReference type="PANTHER" id="PTHR21190">
    <property type="entry name" value="GH10077P"/>
    <property type="match status" value="1"/>
</dbReference>
<protein>
    <recommendedName>
        <fullName evidence="3">C2H2-type domain-containing protein</fullName>
    </recommendedName>
</protein>
<feature type="region of interest" description="Disordered" evidence="2">
    <location>
        <begin position="400"/>
        <end position="445"/>
    </location>
</feature>
<reference evidence="5" key="1">
    <citation type="submission" date="2017-10" db="EMBL/GenBank/DDBJ databases">
        <title>Rapid genome shrinkage in a self-fertile nematode reveals novel sperm competition proteins.</title>
        <authorList>
            <person name="Yin D."/>
            <person name="Schwarz E.M."/>
            <person name="Thomas C.G."/>
            <person name="Felde R.L."/>
            <person name="Korf I.F."/>
            <person name="Cutter A.D."/>
            <person name="Schartner C.M."/>
            <person name="Ralston E.J."/>
            <person name="Meyer B.J."/>
            <person name="Haag E.S."/>
        </authorList>
    </citation>
    <scope>NUCLEOTIDE SEQUENCE [LARGE SCALE GENOMIC DNA]</scope>
    <source>
        <strain evidence="5">JU1422</strain>
    </source>
</reference>
<dbReference type="InterPro" id="IPR036236">
    <property type="entry name" value="Znf_C2H2_sf"/>
</dbReference>
<dbReference type="GO" id="GO:0008270">
    <property type="term" value="F:zinc ion binding"/>
    <property type="evidence" value="ECO:0007669"/>
    <property type="project" value="UniProtKB-KW"/>
</dbReference>
<evidence type="ECO:0000256" key="1">
    <source>
        <dbReference type="PROSITE-ProRule" id="PRU00042"/>
    </source>
</evidence>
<dbReference type="Pfam" id="PF00096">
    <property type="entry name" value="zf-C2H2"/>
    <property type="match status" value="1"/>
</dbReference>
<feature type="region of interest" description="Disordered" evidence="2">
    <location>
        <begin position="149"/>
        <end position="175"/>
    </location>
</feature>
<dbReference type="PROSITE" id="PS00028">
    <property type="entry name" value="ZINC_FINGER_C2H2_1"/>
    <property type="match status" value="3"/>
</dbReference>
<feature type="region of interest" description="Disordered" evidence="2">
    <location>
        <begin position="596"/>
        <end position="619"/>
    </location>
</feature>
<name>A0A2G5V4D3_9PELO</name>
<feature type="compositionally biased region" description="Polar residues" evidence="2">
    <location>
        <begin position="414"/>
        <end position="443"/>
    </location>
</feature>
<dbReference type="PROSITE" id="PS50157">
    <property type="entry name" value="ZINC_FINGER_C2H2_2"/>
    <property type="match status" value="1"/>
</dbReference>
<feature type="compositionally biased region" description="Low complexity" evidence="2">
    <location>
        <begin position="606"/>
        <end position="618"/>
    </location>
</feature>
<feature type="domain" description="C2H2-type" evidence="3">
    <location>
        <begin position="384"/>
        <end position="407"/>
    </location>
</feature>
<evidence type="ECO:0000259" key="3">
    <source>
        <dbReference type="PROSITE" id="PS50157"/>
    </source>
</evidence>
<dbReference type="Proteomes" id="UP000230233">
    <property type="component" value="Chromosome II"/>
</dbReference>
<gene>
    <name evidence="4" type="primary">Cni-die-1</name>
    <name evidence="4" type="synonym">Cnig_chr_II.g6080</name>
    <name evidence="4" type="ORF">B9Z55_006080</name>
</gene>
<keyword evidence="1" id="KW-0863">Zinc-finger</keyword>
<dbReference type="InterPro" id="IPR013087">
    <property type="entry name" value="Znf_C2H2_type"/>
</dbReference>
<sequence>MKWEKRLNPRKKTESFSKNTRKPVCDKQAIDLKRKSQETIYSIKTSNQFNVMKMTNSGGSASPTSSSGAPSSSSILAEADEKEQFLQSQMLQAGQNQWMQMLLQQQQQQQNLESPTKAKSAEDLMQNPSAIMELLGGTTDFMKIAAKLTQQKQPVDQPESEEPRDSSPSPTPAVSLNSQLASMILPTTSTSTGCSAASTTSSVDSAASSVIVNGHVSAPHSSASVDDDDLSMQPSAKKQKSEESETPLTPNHQLMQSLLAQIGLSTPVQQGNQKKDPNEMMLQNFFPQSLALPLMFPGNMHSQFGMQDFESLSALSTPNKGAGVKRQYSSNGKNYCDICNKEVCNKYFLRTHMLKMHGIVIDENKTVIANIDTSIKEREGELTFRCDTCRTMFKTRNQLRQHRQDVHGVLPLSTPRNNQNKPSVPNTPNGATNNSSSGPNSASMGEEKCQLCDKRFAPAMMGFHVMQEHMGTVGGSNGSADISRVLSMLNQANTRGQSVSEEKELGMAVLECPDCSYKCKDPKNLEMHMERHEKMNDAKIKQDDDEDVALKLTTEAALHMVVQNQNQFDGDSAALNLTFKNADGIKKDMEEEKNAIGNQNHERNSHTSGSISPSGSLSDAYENKNAAEKLLPTQTVLVRCHDENGQLPAEFLVRLPVRSQIDGPRKIVFELLPTPVASS</sequence>
<keyword evidence="1" id="KW-0479">Metal-binding</keyword>
<feature type="region of interest" description="Disordered" evidence="2">
    <location>
        <begin position="1"/>
        <end position="22"/>
    </location>
</feature>
<accession>A0A2G5V4D3</accession>
<evidence type="ECO:0000256" key="2">
    <source>
        <dbReference type="SAM" id="MobiDB-lite"/>
    </source>
</evidence>
<dbReference type="SMART" id="SM00355">
    <property type="entry name" value="ZnF_C2H2"/>
    <property type="match status" value="4"/>
</dbReference>
<dbReference type="SUPFAM" id="SSF57667">
    <property type="entry name" value="beta-beta-alpha zinc fingers"/>
    <property type="match status" value="1"/>
</dbReference>
<dbReference type="EMBL" id="PDUG01000002">
    <property type="protein sequence ID" value="PIC46366.1"/>
    <property type="molecule type" value="Genomic_DNA"/>
</dbReference>
<feature type="compositionally biased region" description="Low complexity" evidence="2">
    <location>
        <begin position="57"/>
        <end position="74"/>
    </location>
</feature>
<evidence type="ECO:0000313" key="5">
    <source>
        <dbReference type="Proteomes" id="UP000230233"/>
    </source>
</evidence>
<feature type="region of interest" description="Disordered" evidence="2">
    <location>
        <begin position="53"/>
        <end position="81"/>
    </location>
</feature>
<feature type="compositionally biased region" description="Basic and acidic residues" evidence="2">
    <location>
        <begin position="1"/>
        <end position="15"/>
    </location>
</feature>
<evidence type="ECO:0000313" key="4">
    <source>
        <dbReference type="EMBL" id="PIC46366.1"/>
    </source>
</evidence>
<organism evidence="4 5">
    <name type="scientific">Caenorhabditis nigoni</name>
    <dbReference type="NCBI Taxonomy" id="1611254"/>
    <lineage>
        <taxon>Eukaryota</taxon>
        <taxon>Metazoa</taxon>
        <taxon>Ecdysozoa</taxon>
        <taxon>Nematoda</taxon>
        <taxon>Chromadorea</taxon>
        <taxon>Rhabditida</taxon>
        <taxon>Rhabditina</taxon>
        <taxon>Rhabditomorpha</taxon>
        <taxon>Rhabditoidea</taxon>
        <taxon>Rhabditidae</taxon>
        <taxon>Peloderinae</taxon>
        <taxon>Caenorhabditis</taxon>
    </lineage>
</organism>
<dbReference type="PANTHER" id="PTHR21190:SF1">
    <property type="entry name" value="GH10077P"/>
    <property type="match status" value="1"/>
</dbReference>